<dbReference type="AlphaFoldDB" id="A0A7R9L2W3"/>
<keyword evidence="4" id="KW-1185">Reference proteome</keyword>
<sequence>MAFEPFINQWQQMFGMCSPRGVSAVFDESADGYVKSEAVSCLFLQRRRDARRVYGHILAARMGMDGNKKLGPFYPSSETQAELMQMTYREANVDPSGLTYFEAHSTGTRVGDVEEVKAIYSAYCEKRTKPLPLGAVKSNMGHSEGASGLVSITKVLIAFENQCIPPNINLNALKQELRPYFPPLLPITEKYDYIPGLYL</sequence>
<dbReference type="GO" id="GO:0006633">
    <property type="term" value="P:fatty acid biosynthetic process"/>
    <property type="evidence" value="ECO:0007669"/>
    <property type="project" value="TreeGrafter"/>
</dbReference>
<dbReference type="Pfam" id="PF02801">
    <property type="entry name" value="Ketoacyl-synt_C"/>
    <property type="match status" value="1"/>
</dbReference>
<dbReference type="Gene3D" id="3.40.47.10">
    <property type="match status" value="1"/>
</dbReference>
<comment type="similarity">
    <text evidence="1">Belongs to the thiolase-like superfamily. Beta-ketoacyl-ACP synthases family.</text>
</comment>
<evidence type="ECO:0000313" key="3">
    <source>
        <dbReference type="EMBL" id="CAD7633845.1"/>
    </source>
</evidence>
<dbReference type="SMART" id="SM00825">
    <property type="entry name" value="PKS_KS"/>
    <property type="match status" value="1"/>
</dbReference>
<dbReference type="GO" id="GO:0004312">
    <property type="term" value="F:fatty acid synthase activity"/>
    <property type="evidence" value="ECO:0007669"/>
    <property type="project" value="TreeGrafter"/>
</dbReference>
<dbReference type="InterPro" id="IPR020841">
    <property type="entry name" value="PKS_Beta-ketoAc_synthase_dom"/>
</dbReference>
<dbReference type="Pfam" id="PF00109">
    <property type="entry name" value="ketoacyl-synt"/>
    <property type="match status" value="1"/>
</dbReference>
<dbReference type="CDD" id="cd00833">
    <property type="entry name" value="PKS"/>
    <property type="match status" value="1"/>
</dbReference>
<dbReference type="InterPro" id="IPR050091">
    <property type="entry name" value="PKS_NRPS_Biosynth_Enz"/>
</dbReference>
<organism evidence="3">
    <name type="scientific">Medioppia subpectinata</name>
    <dbReference type="NCBI Taxonomy" id="1979941"/>
    <lineage>
        <taxon>Eukaryota</taxon>
        <taxon>Metazoa</taxon>
        <taxon>Ecdysozoa</taxon>
        <taxon>Arthropoda</taxon>
        <taxon>Chelicerata</taxon>
        <taxon>Arachnida</taxon>
        <taxon>Acari</taxon>
        <taxon>Acariformes</taxon>
        <taxon>Sarcoptiformes</taxon>
        <taxon>Oribatida</taxon>
        <taxon>Brachypylina</taxon>
        <taxon>Oppioidea</taxon>
        <taxon>Oppiidae</taxon>
        <taxon>Medioppia</taxon>
    </lineage>
</organism>
<evidence type="ECO:0000259" key="2">
    <source>
        <dbReference type="PROSITE" id="PS52004"/>
    </source>
</evidence>
<gene>
    <name evidence="3" type="ORF">OSB1V03_LOCUS14241</name>
</gene>
<dbReference type="EMBL" id="CAJPIZ010013504">
    <property type="protein sequence ID" value="CAG2114275.1"/>
    <property type="molecule type" value="Genomic_DNA"/>
</dbReference>
<dbReference type="InterPro" id="IPR016039">
    <property type="entry name" value="Thiolase-like"/>
</dbReference>
<dbReference type="PROSITE" id="PS52004">
    <property type="entry name" value="KS3_2"/>
    <property type="match status" value="1"/>
</dbReference>
<dbReference type="Proteomes" id="UP000759131">
    <property type="component" value="Unassembled WGS sequence"/>
</dbReference>
<dbReference type="PANTHER" id="PTHR43775">
    <property type="entry name" value="FATTY ACID SYNTHASE"/>
    <property type="match status" value="1"/>
</dbReference>
<dbReference type="PANTHER" id="PTHR43775:SF23">
    <property type="entry name" value="FATTY ACID SYNTHASE 3"/>
    <property type="match status" value="1"/>
</dbReference>
<feature type="domain" description="Ketosynthase family 3 (KS3)" evidence="2">
    <location>
        <begin position="1"/>
        <end position="199"/>
    </location>
</feature>
<keyword evidence="1" id="KW-0808">Transferase</keyword>
<name>A0A7R9L2W3_9ACAR</name>
<dbReference type="SUPFAM" id="SSF53901">
    <property type="entry name" value="Thiolase-like"/>
    <property type="match status" value="1"/>
</dbReference>
<dbReference type="EMBL" id="OC868079">
    <property type="protein sequence ID" value="CAD7633845.1"/>
    <property type="molecule type" value="Genomic_DNA"/>
</dbReference>
<evidence type="ECO:0000256" key="1">
    <source>
        <dbReference type="RuleBase" id="RU003694"/>
    </source>
</evidence>
<proteinExistence type="inferred from homology"/>
<dbReference type="OrthoDB" id="6505209at2759"/>
<protein>
    <recommendedName>
        <fullName evidence="2">Ketosynthase family 3 (KS3) domain-containing protein</fullName>
    </recommendedName>
</protein>
<evidence type="ECO:0000313" key="4">
    <source>
        <dbReference type="Proteomes" id="UP000759131"/>
    </source>
</evidence>
<reference evidence="3" key="1">
    <citation type="submission" date="2020-11" db="EMBL/GenBank/DDBJ databases">
        <authorList>
            <person name="Tran Van P."/>
        </authorList>
    </citation>
    <scope>NUCLEOTIDE SEQUENCE</scope>
</reference>
<dbReference type="InterPro" id="IPR014030">
    <property type="entry name" value="Ketoacyl_synth_N"/>
</dbReference>
<accession>A0A7R9L2W3</accession>
<dbReference type="InterPro" id="IPR014031">
    <property type="entry name" value="Ketoacyl_synth_C"/>
</dbReference>